<dbReference type="EMBL" id="MVCE01000001">
    <property type="protein sequence ID" value="PGF36136.1"/>
    <property type="molecule type" value="Genomic_DNA"/>
</dbReference>
<accession>A0A2B7JWF6</accession>
<dbReference type="Proteomes" id="UP000256621">
    <property type="component" value="Chromosome"/>
</dbReference>
<evidence type="ECO:0000313" key="4">
    <source>
        <dbReference type="Proteomes" id="UP000256621"/>
    </source>
</evidence>
<organism evidence="2 3">
    <name type="scientific">Cutibacterium acnes</name>
    <name type="common">Propionibacterium acnes</name>
    <dbReference type="NCBI Taxonomy" id="1747"/>
    <lineage>
        <taxon>Bacteria</taxon>
        <taxon>Bacillati</taxon>
        <taxon>Actinomycetota</taxon>
        <taxon>Actinomycetes</taxon>
        <taxon>Propionibacteriales</taxon>
        <taxon>Propionibacteriaceae</taxon>
        <taxon>Cutibacterium</taxon>
    </lineage>
</organism>
<dbReference type="Proteomes" id="UP000226191">
    <property type="component" value="Unassembled WGS sequence"/>
</dbReference>
<evidence type="ECO:0000313" key="2">
    <source>
        <dbReference type="EMBL" id="PGF36136.1"/>
    </source>
</evidence>
<sequence>MRCHSDTEPSLNANIIKSLNNDPTIATIVPNDIKIRHPPQRRHSQLHTRTVIDTDGSTIISYDSAGLRPGSCDEPNYQWSVVWLYLREVKIITGISYTILLTRQCPSEPP</sequence>
<evidence type="ECO:0000313" key="3">
    <source>
        <dbReference type="Proteomes" id="UP000226191"/>
    </source>
</evidence>
<protein>
    <submittedName>
        <fullName evidence="2">Uncharacterized protein</fullName>
    </submittedName>
</protein>
<dbReference type="GeneID" id="92856587"/>
<reference evidence="1 4" key="2">
    <citation type="submission" date="2018-08" db="EMBL/GenBank/DDBJ databases">
        <title>Genome sequencing of Cutibacterium acnes KCOM 1315.</title>
        <authorList>
            <person name="Kook J.-K."/>
            <person name="Park S.-N."/>
            <person name="Lim Y.K."/>
        </authorList>
    </citation>
    <scope>NUCLEOTIDE SEQUENCE [LARGE SCALE GENOMIC DNA]</scope>
    <source>
        <strain evidence="1 4">KCOM 1315</strain>
    </source>
</reference>
<name>A0A2B7JWF6_CUTAC</name>
<evidence type="ECO:0000313" key="1">
    <source>
        <dbReference type="EMBL" id="AXM06511.1"/>
    </source>
</evidence>
<reference evidence="2 3" key="1">
    <citation type="submission" date="2017-02" db="EMBL/GenBank/DDBJ databases">
        <title>Prevalence of linear plasmids in Cutibacterium acnes isolates obtained from cancerous prostatic tissue.</title>
        <authorList>
            <person name="Davidsson S."/>
            <person name="Bruggemann H."/>
        </authorList>
    </citation>
    <scope>NUCLEOTIDE SEQUENCE [LARGE SCALE GENOMIC DNA]</scope>
    <source>
        <strain evidence="2 3">11-78</strain>
    </source>
</reference>
<dbReference type="AlphaFoldDB" id="A0A2B7JWF6"/>
<gene>
    <name evidence="2" type="ORF">B1B09_00270</name>
    <name evidence="1" type="ORF">DXN06_04650</name>
</gene>
<proteinExistence type="predicted"/>
<dbReference type="RefSeq" id="WP_002515165.1">
    <property type="nucleotide sequence ID" value="NZ_AP019664.1"/>
</dbReference>
<dbReference type="EMBL" id="CP031442">
    <property type="protein sequence ID" value="AXM06511.1"/>
    <property type="molecule type" value="Genomic_DNA"/>
</dbReference>